<feature type="compositionally biased region" description="Polar residues" evidence="1">
    <location>
        <begin position="34"/>
        <end position="47"/>
    </location>
</feature>
<evidence type="ECO:0000313" key="3">
    <source>
        <dbReference type="EMBL" id="EKX52373.1"/>
    </source>
</evidence>
<dbReference type="EnsemblProtists" id="EKX52373">
    <property type="protein sequence ID" value="EKX52373"/>
    <property type="gene ID" value="GUITHDRAFT_150768"/>
</dbReference>
<dbReference type="HOGENOM" id="CLU_1725803_0_0_1"/>
<reference evidence="4" key="3">
    <citation type="submission" date="2015-06" db="UniProtKB">
        <authorList>
            <consortium name="EnsemblProtists"/>
        </authorList>
    </citation>
    <scope>IDENTIFICATION</scope>
</reference>
<reference evidence="3 5" key="1">
    <citation type="journal article" date="2012" name="Nature">
        <title>Algal genomes reveal evolutionary mosaicism and the fate of nucleomorphs.</title>
        <authorList>
            <consortium name="DOE Joint Genome Institute"/>
            <person name="Curtis B.A."/>
            <person name="Tanifuji G."/>
            <person name="Burki F."/>
            <person name="Gruber A."/>
            <person name="Irimia M."/>
            <person name="Maruyama S."/>
            <person name="Arias M.C."/>
            <person name="Ball S.G."/>
            <person name="Gile G.H."/>
            <person name="Hirakawa Y."/>
            <person name="Hopkins J.F."/>
            <person name="Kuo A."/>
            <person name="Rensing S.A."/>
            <person name="Schmutz J."/>
            <person name="Symeonidi A."/>
            <person name="Elias M."/>
            <person name="Eveleigh R.J."/>
            <person name="Herman E.K."/>
            <person name="Klute M.J."/>
            <person name="Nakayama T."/>
            <person name="Obornik M."/>
            <person name="Reyes-Prieto A."/>
            <person name="Armbrust E.V."/>
            <person name="Aves S.J."/>
            <person name="Beiko R.G."/>
            <person name="Coutinho P."/>
            <person name="Dacks J.B."/>
            <person name="Durnford D.G."/>
            <person name="Fast N.M."/>
            <person name="Green B.R."/>
            <person name="Grisdale C.J."/>
            <person name="Hempel F."/>
            <person name="Henrissat B."/>
            <person name="Hoppner M.P."/>
            <person name="Ishida K."/>
            <person name="Kim E."/>
            <person name="Koreny L."/>
            <person name="Kroth P.G."/>
            <person name="Liu Y."/>
            <person name="Malik S.B."/>
            <person name="Maier U.G."/>
            <person name="McRose D."/>
            <person name="Mock T."/>
            <person name="Neilson J.A."/>
            <person name="Onodera N.T."/>
            <person name="Poole A.M."/>
            <person name="Pritham E.J."/>
            <person name="Richards T.A."/>
            <person name="Rocap G."/>
            <person name="Roy S.W."/>
            <person name="Sarai C."/>
            <person name="Schaack S."/>
            <person name="Shirato S."/>
            <person name="Slamovits C.H."/>
            <person name="Spencer D.F."/>
            <person name="Suzuki S."/>
            <person name="Worden A.Z."/>
            <person name="Zauner S."/>
            <person name="Barry K."/>
            <person name="Bell C."/>
            <person name="Bharti A.K."/>
            <person name="Crow J.A."/>
            <person name="Grimwood J."/>
            <person name="Kramer R."/>
            <person name="Lindquist E."/>
            <person name="Lucas S."/>
            <person name="Salamov A."/>
            <person name="McFadden G.I."/>
            <person name="Lane C.E."/>
            <person name="Keeling P.J."/>
            <person name="Gray M.W."/>
            <person name="Grigoriev I.V."/>
            <person name="Archibald J.M."/>
        </authorList>
    </citation>
    <scope>NUCLEOTIDE SEQUENCE</scope>
    <source>
        <strain evidence="3 5">CCMP2712</strain>
    </source>
</reference>
<protein>
    <submittedName>
        <fullName evidence="3 4">Uncharacterized protein</fullName>
    </submittedName>
</protein>
<dbReference type="InterPro" id="IPR018609">
    <property type="entry name" value="Bud13"/>
</dbReference>
<proteinExistence type="predicted"/>
<keyword evidence="2" id="KW-0732">Signal</keyword>
<dbReference type="RefSeq" id="XP_005839353.1">
    <property type="nucleotide sequence ID" value="XM_005839296.1"/>
</dbReference>
<feature type="signal peptide" evidence="2">
    <location>
        <begin position="1"/>
        <end position="27"/>
    </location>
</feature>
<dbReference type="EMBL" id="JH992973">
    <property type="protein sequence ID" value="EKX52373.1"/>
    <property type="molecule type" value="Genomic_DNA"/>
</dbReference>
<accession>L1JWB0</accession>
<keyword evidence="5" id="KW-1185">Reference proteome</keyword>
<name>L1JWB0_GUITC</name>
<feature type="chain" id="PRO_5008771860" evidence="2">
    <location>
        <begin position="28"/>
        <end position="152"/>
    </location>
</feature>
<evidence type="ECO:0000313" key="5">
    <source>
        <dbReference type="Proteomes" id="UP000011087"/>
    </source>
</evidence>
<dbReference type="OrthoDB" id="6022at2759"/>
<dbReference type="Pfam" id="PF09736">
    <property type="entry name" value="Bud13"/>
    <property type="match status" value="1"/>
</dbReference>
<dbReference type="KEGG" id="gtt:GUITHDRAFT_150768"/>
<dbReference type="PaxDb" id="55529-EKX52373"/>
<reference evidence="5" key="2">
    <citation type="submission" date="2012-11" db="EMBL/GenBank/DDBJ databases">
        <authorList>
            <person name="Kuo A."/>
            <person name="Curtis B.A."/>
            <person name="Tanifuji G."/>
            <person name="Burki F."/>
            <person name="Gruber A."/>
            <person name="Irimia M."/>
            <person name="Maruyama S."/>
            <person name="Arias M.C."/>
            <person name="Ball S.G."/>
            <person name="Gile G.H."/>
            <person name="Hirakawa Y."/>
            <person name="Hopkins J.F."/>
            <person name="Rensing S.A."/>
            <person name="Schmutz J."/>
            <person name="Symeonidi A."/>
            <person name="Elias M."/>
            <person name="Eveleigh R.J."/>
            <person name="Herman E.K."/>
            <person name="Klute M.J."/>
            <person name="Nakayama T."/>
            <person name="Obornik M."/>
            <person name="Reyes-Prieto A."/>
            <person name="Armbrust E.V."/>
            <person name="Aves S.J."/>
            <person name="Beiko R.G."/>
            <person name="Coutinho P."/>
            <person name="Dacks J.B."/>
            <person name="Durnford D.G."/>
            <person name="Fast N.M."/>
            <person name="Green B.R."/>
            <person name="Grisdale C."/>
            <person name="Hempe F."/>
            <person name="Henrissat B."/>
            <person name="Hoppner M.P."/>
            <person name="Ishida K.-I."/>
            <person name="Kim E."/>
            <person name="Koreny L."/>
            <person name="Kroth P.G."/>
            <person name="Liu Y."/>
            <person name="Malik S.-B."/>
            <person name="Maier U.G."/>
            <person name="McRose D."/>
            <person name="Mock T."/>
            <person name="Neilson J.A."/>
            <person name="Onodera N.T."/>
            <person name="Poole A.M."/>
            <person name="Pritham E.J."/>
            <person name="Richards T.A."/>
            <person name="Rocap G."/>
            <person name="Roy S.W."/>
            <person name="Sarai C."/>
            <person name="Schaack S."/>
            <person name="Shirato S."/>
            <person name="Slamovits C.H."/>
            <person name="Spencer D.F."/>
            <person name="Suzuki S."/>
            <person name="Worden A.Z."/>
            <person name="Zauner S."/>
            <person name="Barry K."/>
            <person name="Bell C."/>
            <person name="Bharti A.K."/>
            <person name="Crow J.A."/>
            <person name="Grimwood J."/>
            <person name="Kramer R."/>
            <person name="Lindquist E."/>
            <person name="Lucas S."/>
            <person name="Salamov A."/>
            <person name="McFadden G.I."/>
            <person name="Lane C.E."/>
            <person name="Keeling P.J."/>
            <person name="Gray M.W."/>
            <person name="Grigoriev I.V."/>
            <person name="Archibald J.M."/>
        </authorList>
    </citation>
    <scope>NUCLEOTIDE SEQUENCE</scope>
    <source>
        <strain evidence="5">CCMP2712</strain>
    </source>
</reference>
<evidence type="ECO:0000313" key="4">
    <source>
        <dbReference type="EnsemblProtists" id="EKX52373"/>
    </source>
</evidence>
<feature type="region of interest" description="Disordered" evidence="1">
    <location>
        <begin position="26"/>
        <end position="47"/>
    </location>
</feature>
<dbReference type="AlphaFoldDB" id="L1JWB0"/>
<sequence length="152" mass="17409">MGGTRKVLLTSTLLAVLLASWLRSSDCVKEPPSSKGNSQPIAEKSSSASLHNVKAAFHALMAKENKISKRKKEDTGRSEWQEETKARWTADDFPNRFDVVPGNSWDGIDRSNGYERRLLRKQDRRLEQEMLKEVQEPQQLFEDNVQEFDSED</sequence>
<dbReference type="Proteomes" id="UP000011087">
    <property type="component" value="Unassembled WGS sequence"/>
</dbReference>
<feature type="region of interest" description="Disordered" evidence="1">
    <location>
        <begin position="132"/>
        <end position="152"/>
    </location>
</feature>
<evidence type="ECO:0000256" key="1">
    <source>
        <dbReference type="SAM" id="MobiDB-lite"/>
    </source>
</evidence>
<gene>
    <name evidence="3" type="ORF">GUITHDRAFT_150768</name>
</gene>
<organism evidence="3">
    <name type="scientific">Guillardia theta (strain CCMP2712)</name>
    <name type="common">Cryptophyte</name>
    <dbReference type="NCBI Taxonomy" id="905079"/>
    <lineage>
        <taxon>Eukaryota</taxon>
        <taxon>Cryptophyceae</taxon>
        <taxon>Pyrenomonadales</taxon>
        <taxon>Geminigeraceae</taxon>
        <taxon>Guillardia</taxon>
    </lineage>
</organism>
<evidence type="ECO:0000256" key="2">
    <source>
        <dbReference type="SAM" id="SignalP"/>
    </source>
</evidence>
<dbReference type="GeneID" id="17308855"/>
<feature type="region of interest" description="Disordered" evidence="1">
    <location>
        <begin position="64"/>
        <end position="85"/>
    </location>
</feature>